<gene>
    <name evidence="2" type="primary">OSJNBa0073A21.12</name>
</gene>
<evidence type="ECO:0000313" key="2">
    <source>
        <dbReference type="EMBL" id="BAD26185.1"/>
    </source>
</evidence>
<accession>Q6H514</accession>
<feature type="compositionally biased region" description="Basic and acidic residues" evidence="1">
    <location>
        <begin position="70"/>
        <end position="100"/>
    </location>
</feature>
<evidence type="ECO:0000256" key="1">
    <source>
        <dbReference type="SAM" id="MobiDB-lite"/>
    </source>
</evidence>
<organism evidence="2 3">
    <name type="scientific">Oryza sativa subsp. japonica</name>
    <name type="common">Rice</name>
    <dbReference type="NCBI Taxonomy" id="39947"/>
    <lineage>
        <taxon>Eukaryota</taxon>
        <taxon>Viridiplantae</taxon>
        <taxon>Streptophyta</taxon>
        <taxon>Embryophyta</taxon>
        <taxon>Tracheophyta</taxon>
        <taxon>Spermatophyta</taxon>
        <taxon>Magnoliopsida</taxon>
        <taxon>Liliopsida</taxon>
        <taxon>Poales</taxon>
        <taxon>Poaceae</taxon>
        <taxon>BOP clade</taxon>
        <taxon>Oryzoideae</taxon>
        <taxon>Oryzeae</taxon>
        <taxon>Oryzinae</taxon>
        <taxon>Oryza</taxon>
        <taxon>Oryza sativa</taxon>
    </lineage>
</organism>
<dbReference type="AlphaFoldDB" id="Q6H514"/>
<name>Q6H514_ORYSJ</name>
<dbReference type="EMBL" id="AP005772">
    <property type="protein sequence ID" value="BAD26185.1"/>
    <property type="molecule type" value="Genomic_DNA"/>
</dbReference>
<dbReference type="Proteomes" id="UP000000763">
    <property type="component" value="Chromosome 2"/>
</dbReference>
<evidence type="ECO:0000313" key="3">
    <source>
        <dbReference type="Proteomes" id="UP000000763"/>
    </source>
</evidence>
<protein>
    <submittedName>
        <fullName evidence="2">Uncharacterized protein</fullName>
    </submittedName>
</protein>
<sequence>MPAQYHIVAQYKHSHISLESKKTIKKRKKQITRNSLASRSIGDGIREKKNTQEKDQIEQKGDQAMDEEEEKKKKNKQMDQEDGTKKMKLTKETKLPEGSHVCTERTKWNLTKIGKKNKFTSSFNQ</sequence>
<proteinExistence type="predicted"/>
<feature type="region of interest" description="Disordered" evidence="1">
    <location>
        <begin position="19"/>
        <end position="100"/>
    </location>
</feature>
<reference evidence="3" key="1">
    <citation type="journal article" date="2005" name="Nature">
        <title>The map-based sequence of the rice genome.</title>
        <authorList>
            <consortium name="International rice genome sequencing project (IRGSP)"/>
            <person name="Matsumoto T."/>
            <person name="Wu J."/>
            <person name="Kanamori H."/>
            <person name="Katayose Y."/>
            <person name="Fujisawa M."/>
            <person name="Namiki N."/>
            <person name="Mizuno H."/>
            <person name="Yamamoto K."/>
            <person name="Antonio B.A."/>
            <person name="Baba T."/>
            <person name="Sakata K."/>
            <person name="Nagamura Y."/>
            <person name="Aoki H."/>
            <person name="Arikawa K."/>
            <person name="Arita K."/>
            <person name="Bito T."/>
            <person name="Chiden Y."/>
            <person name="Fujitsuka N."/>
            <person name="Fukunaka R."/>
            <person name="Hamada M."/>
            <person name="Harada C."/>
            <person name="Hayashi A."/>
            <person name="Hijishita S."/>
            <person name="Honda M."/>
            <person name="Hosokawa S."/>
            <person name="Ichikawa Y."/>
            <person name="Idonuma A."/>
            <person name="Iijima M."/>
            <person name="Ikeda M."/>
            <person name="Ikeno M."/>
            <person name="Ito K."/>
            <person name="Ito S."/>
            <person name="Ito T."/>
            <person name="Ito Y."/>
            <person name="Ito Y."/>
            <person name="Iwabuchi A."/>
            <person name="Kamiya K."/>
            <person name="Karasawa W."/>
            <person name="Kurita K."/>
            <person name="Katagiri S."/>
            <person name="Kikuta A."/>
            <person name="Kobayashi H."/>
            <person name="Kobayashi N."/>
            <person name="Machita K."/>
            <person name="Maehara T."/>
            <person name="Masukawa M."/>
            <person name="Mizubayashi T."/>
            <person name="Mukai Y."/>
            <person name="Nagasaki H."/>
            <person name="Nagata Y."/>
            <person name="Naito S."/>
            <person name="Nakashima M."/>
            <person name="Nakama Y."/>
            <person name="Nakamichi Y."/>
            <person name="Nakamura M."/>
            <person name="Meguro A."/>
            <person name="Negishi M."/>
            <person name="Ohta I."/>
            <person name="Ohta T."/>
            <person name="Okamoto M."/>
            <person name="Ono N."/>
            <person name="Saji S."/>
            <person name="Sakaguchi M."/>
            <person name="Sakai K."/>
            <person name="Shibata M."/>
            <person name="Shimokawa T."/>
            <person name="Song J."/>
            <person name="Takazaki Y."/>
            <person name="Terasawa K."/>
            <person name="Tsugane M."/>
            <person name="Tsuji K."/>
            <person name="Ueda S."/>
            <person name="Waki K."/>
            <person name="Yamagata H."/>
            <person name="Yamamoto M."/>
            <person name="Yamamoto S."/>
            <person name="Yamane H."/>
            <person name="Yoshiki S."/>
            <person name="Yoshihara R."/>
            <person name="Yukawa K."/>
            <person name="Zhong H."/>
            <person name="Yano M."/>
            <person name="Yuan Q."/>
            <person name="Ouyang S."/>
            <person name="Liu J."/>
            <person name="Jones K.M."/>
            <person name="Gansberger K."/>
            <person name="Moffat K."/>
            <person name="Hill J."/>
            <person name="Bera J."/>
            <person name="Fadrosh D."/>
            <person name="Jin S."/>
            <person name="Johri S."/>
            <person name="Kim M."/>
            <person name="Overton L."/>
            <person name="Reardon M."/>
            <person name="Tsitrin T."/>
            <person name="Vuong H."/>
            <person name="Weaver B."/>
            <person name="Ciecko A."/>
            <person name="Tallon L."/>
            <person name="Jackson J."/>
            <person name="Pai G."/>
            <person name="Aken S.V."/>
            <person name="Utterback T."/>
            <person name="Reidmuller S."/>
            <person name="Feldblyum T."/>
            <person name="Hsiao J."/>
            <person name="Zismann V."/>
            <person name="Iobst S."/>
            <person name="de Vazeille A.R."/>
            <person name="Buell C.R."/>
            <person name="Ying K."/>
            <person name="Li Y."/>
            <person name="Lu T."/>
            <person name="Huang Y."/>
            <person name="Zhao Q."/>
            <person name="Feng Q."/>
            <person name="Zhang L."/>
            <person name="Zhu J."/>
            <person name="Weng Q."/>
            <person name="Mu J."/>
            <person name="Lu Y."/>
            <person name="Fan D."/>
            <person name="Liu Y."/>
            <person name="Guan J."/>
            <person name="Zhang Y."/>
            <person name="Yu S."/>
            <person name="Liu X."/>
            <person name="Zhang Y."/>
            <person name="Hong G."/>
            <person name="Han B."/>
            <person name="Choisne N."/>
            <person name="Demange N."/>
            <person name="Orjeda G."/>
            <person name="Samain S."/>
            <person name="Cattolico L."/>
            <person name="Pelletier E."/>
            <person name="Couloux A."/>
            <person name="Segurens B."/>
            <person name="Wincker P."/>
            <person name="D'Hont A."/>
            <person name="Scarpelli C."/>
            <person name="Weissenbach J."/>
            <person name="Salanoubat M."/>
            <person name="Quetier F."/>
            <person name="Yu Y."/>
            <person name="Kim H.R."/>
            <person name="Rambo T."/>
            <person name="Currie J."/>
            <person name="Collura K."/>
            <person name="Luo M."/>
            <person name="Yang T."/>
            <person name="Ammiraju J.S.S."/>
            <person name="Engler F."/>
            <person name="Soderlund C."/>
            <person name="Wing R.A."/>
            <person name="Palmer L.E."/>
            <person name="de la Bastide M."/>
            <person name="Spiegel L."/>
            <person name="Nascimento L."/>
            <person name="Zutavern T."/>
            <person name="O'Shaughnessy A."/>
            <person name="Dike S."/>
            <person name="Dedhia N."/>
            <person name="Preston R."/>
            <person name="Balija V."/>
            <person name="McCombie W.R."/>
            <person name="Chow T."/>
            <person name="Chen H."/>
            <person name="Chung M."/>
            <person name="Chen C."/>
            <person name="Shaw J."/>
            <person name="Wu H."/>
            <person name="Hsiao K."/>
            <person name="Chao Y."/>
            <person name="Chu M."/>
            <person name="Cheng C."/>
            <person name="Hour A."/>
            <person name="Lee P."/>
            <person name="Lin S."/>
            <person name="Lin Y."/>
            <person name="Liou J."/>
            <person name="Liu S."/>
            <person name="Hsing Y."/>
            <person name="Raghuvanshi S."/>
            <person name="Mohanty A."/>
            <person name="Bharti A.K."/>
            <person name="Gaur A."/>
            <person name="Gupta V."/>
            <person name="Kumar D."/>
            <person name="Ravi V."/>
            <person name="Vij S."/>
            <person name="Kapur A."/>
            <person name="Khurana P."/>
            <person name="Khurana P."/>
            <person name="Khurana J.P."/>
            <person name="Tyagi A.K."/>
            <person name="Gaikwad K."/>
            <person name="Singh A."/>
            <person name="Dalal V."/>
            <person name="Srivastava S."/>
            <person name="Dixit A."/>
            <person name="Pal A.K."/>
            <person name="Ghazi I.A."/>
            <person name="Yadav M."/>
            <person name="Pandit A."/>
            <person name="Bhargava A."/>
            <person name="Sureshbabu K."/>
            <person name="Batra K."/>
            <person name="Sharma T.R."/>
            <person name="Mohapatra T."/>
            <person name="Singh N.K."/>
            <person name="Messing J."/>
            <person name="Nelson A.B."/>
            <person name="Fuks G."/>
            <person name="Kavchok S."/>
            <person name="Keizer G."/>
            <person name="Linton E."/>
            <person name="Llaca V."/>
            <person name="Song R."/>
            <person name="Tanyolac B."/>
            <person name="Young S."/>
            <person name="Ho-Il K."/>
            <person name="Hahn J.H."/>
            <person name="Sangsakoo G."/>
            <person name="Vanavichit A."/>
            <person name="de Mattos Luiz.A.T."/>
            <person name="Zimmer P.D."/>
            <person name="Malone G."/>
            <person name="Dellagostin O."/>
            <person name="de Oliveira A.C."/>
            <person name="Bevan M."/>
            <person name="Bancroft I."/>
            <person name="Minx P."/>
            <person name="Cordum H."/>
            <person name="Wilson R."/>
            <person name="Cheng Z."/>
            <person name="Jin W."/>
            <person name="Jiang J."/>
            <person name="Leong S.A."/>
            <person name="Iwama H."/>
            <person name="Gojobori T."/>
            <person name="Itoh T."/>
            <person name="Niimura Y."/>
            <person name="Fujii Y."/>
            <person name="Habara T."/>
            <person name="Sakai H."/>
            <person name="Sato Y."/>
            <person name="Wilson G."/>
            <person name="Kumar K."/>
            <person name="McCouch S."/>
            <person name="Juretic N."/>
            <person name="Hoen D."/>
            <person name="Wright S."/>
            <person name="Bruskiewich R."/>
            <person name="Bureau T."/>
            <person name="Miyao A."/>
            <person name="Hirochika H."/>
            <person name="Nishikawa T."/>
            <person name="Kadowaki K."/>
            <person name="Sugiura M."/>
            <person name="Burr B."/>
            <person name="Sasaki T."/>
        </authorList>
    </citation>
    <scope>NUCLEOTIDE SEQUENCE [LARGE SCALE GENOMIC DNA]</scope>
    <source>
        <strain evidence="3">cv. Nipponbare</strain>
    </source>
</reference>
<feature type="compositionally biased region" description="Basic and acidic residues" evidence="1">
    <location>
        <begin position="44"/>
        <end position="63"/>
    </location>
</feature>
<reference evidence="3" key="2">
    <citation type="journal article" date="2008" name="Nucleic Acids Res.">
        <title>The rice annotation project database (RAP-DB): 2008 update.</title>
        <authorList>
            <consortium name="The rice annotation project (RAP)"/>
        </authorList>
    </citation>
    <scope>GENOME REANNOTATION</scope>
    <source>
        <strain evidence="3">cv. Nipponbare</strain>
    </source>
</reference>